<keyword evidence="2" id="KW-0812">Transmembrane</keyword>
<evidence type="ECO:0000313" key="4">
    <source>
        <dbReference type="Proteomes" id="UP000562254"/>
    </source>
</evidence>
<dbReference type="EMBL" id="JACIJE010000007">
    <property type="protein sequence ID" value="MBB5690606.1"/>
    <property type="molecule type" value="Genomic_DNA"/>
</dbReference>
<gene>
    <name evidence="3" type="ORF">FHS88_002741</name>
</gene>
<organism evidence="3 4">
    <name type="scientific">Neoroseomonas alkaliterrae</name>
    <dbReference type="NCBI Taxonomy" id="1452450"/>
    <lineage>
        <taxon>Bacteria</taxon>
        <taxon>Pseudomonadati</taxon>
        <taxon>Pseudomonadota</taxon>
        <taxon>Alphaproteobacteria</taxon>
        <taxon>Acetobacterales</taxon>
        <taxon>Acetobacteraceae</taxon>
        <taxon>Neoroseomonas</taxon>
    </lineage>
</organism>
<keyword evidence="2" id="KW-1133">Transmembrane helix</keyword>
<name>A0A840XRP8_9PROT</name>
<proteinExistence type="predicted"/>
<reference evidence="3 4" key="1">
    <citation type="submission" date="2020-08" db="EMBL/GenBank/DDBJ databases">
        <title>Genomic Encyclopedia of Type Strains, Phase IV (KMG-IV): sequencing the most valuable type-strain genomes for metagenomic binning, comparative biology and taxonomic classification.</title>
        <authorList>
            <person name="Goeker M."/>
        </authorList>
    </citation>
    <scope>NUCLEOTIDE SEQUENCE [LARGE SCALE GENOMIC DNA]</scope>
    <source>
        <strain evidence="3 4">DSM 25895</strain>
    </source>
</reference>
<dbReference type="RefSeq" id="WP_184485555.1">
    <property type="nucleotide sequence ID" value="NZ_JACIJE010000007.1"/>
</dbReference>
<feature type="region of interest" description="Disordered" evidence="1">
    <location>
        <begin position="1"/>
        <end position="42"/>
    </location>
</feature>
<evidence type="ECO:0000313" key="3">
    <source>
        <dbReference type="EMBL" id="MBB5690606.1"/>
    </source>
</evidence>
<evidence type="ECO:0000256" key="1">
    <source>
        <dbReference type="SAM" id="MobiDB-lite"/>
    </source>
</evidence>
<comment type="caution">
    <text evidence="3">The sequence shown here is derived from an EMBL/GenBank/DDBJ whole genome shotgun (WGS) entry which is preliminary data.</text>
</comment>
<dbReference type="Proteomes" id="UP000562254">
    <property type="component" value="Unassembled WGS sequence"/>
</dbReference>
<accession>A0A840XRP8</accession>
<protein>
    <recommendedName>
        <fullName evidence="5">Structural protein P5</fullName>
    </recommendedName>
</protein>
<evidence type="ECO:0000256" key="2">
    <source>
        <dbReference type="SAM" id="Phobius"/>
    </source>
</evidence>
<sequence length="223" mass="23978">MDPRLSRGYRNRNPGNIDHLPQNRWQGLADPPLEPPPPGGGRARFARFVSHEYGIRALAMLLTTYQDRHGLRTIRGIVSRWAPGNENDTEAYIAHVARLTGRHPRAELDLHRYDDLRPLVEAIITHELGGNPYDRATIDAGLRLAGVLPQGRAALARSGTARAAAGTAAAGLGGIATAETLAALAPHLGSAAELARALGPWLAALLILAAAAFFIHQRMRRAA</sequence>
<feature type="transmembrane region" description="Helical" evidence="2">
    <location>
        <begin position="197"/>
        <end position="215"/>
    </location>
</feature>
<keyword evidence="4" id="KW-1185">Reference proteome</keyword>
<feature type="transmembrane region" description="Helical" evidence="2">
    <location>
        <begin position="163"/>
        <end position="185"/>
    </location>
</feature>
<dbReference type="AlphaFoldDB" id="A0A840XRP8"/>
<keyword evidence="2" id="KW-0472">Membrane</keyword>
<evidence type="ECO:0008006" key="5">
    <source>
        <dbReference type="Google" id="ProtNLM"/>
    </source>
</evidence>